<feature type="binding site" evidence="6">
    <location>
        <position position="99"/>
    </location>
    <ligand>
        <name>Zn(2+)</name>
        <dbReference type="ChEBI" id="CHEBI:29105"/>
    </ligand>
</feature>
<protein>
    <recommendedName>
        <fullName evidence="6">Methylthioribulose-1-phosphate dehydratase</fullName>
        <shortName evidence="6">MTRu-1-P dehydratase</shortName>
        <ecNumber evidence="6">4.2.1.109</ecNumber>
    </recommendedName>
</protein>
<keyword evidence="1 6" id="KW-0028">Amino-acid biosynthesis</keyword>
<dbReference type="InterPro" id="IPR017714">
    <property type="entry name" value="MethylthioRu-1-P_deHdtase_MtnB"/>
</dbReference>
<dbReference type="SUPFAM" id="SSF53639">
    <property type="entry name" value="AraD/HMP-PK domain-like"/>
    <property type="match status" value="1"/>
</dbReference>
<dbReference type="Pfam" id="PF00596">
    <property type="entry name" value="Aldolase_II"/>
    <property type="match status" value="1"/>
</dbReference>
<keyword evidence="3 6" id="KW-0862">Zinc</keyword>
<dbReference type="UniPathway" id="UPA00904">
    <property type="reaction ID" value="UER00875"/>
</dbReference>
<keyword evidence="2 6" id="KW-0479">Metal-binding</keyword>
<dbReference type="GO" id="GO:0008270">
    <property type="term" value="F:zinc ion binding"/>
    <property type="evidence" value="ECO:0007669"/>
    <property type="project" value="UniProtKB-UniRule"/>
</dbReference>
<evidence type="ECO:0000313" key="8">
    <source>
        <dbReference type="EMBL" id="QPC48349.1"/>
    </source>
</evidence>
<dbReference type="Proteomes" id="UP000593626">
    <property type="component" value="Chromosome"/>
</dbReference>
<dbReference type="InterPro" id="IPR001303">
    <property type="entry name" value="Aldolase_II/adducin_N"/>
</dbReference>
<dbReference type="NCBIfam" id="NF005244">
    <property type="entry name" value="PRK06754.1"/>
    <property type="match status" value="1"/>
</dbReference>
<dbReference type="EC" id="4.2.1.109" evidence="6"/>
<dbReference type="HAMAP" id="MF_01677">
    <property type="entry name" value="Salvage_MtnB"/>
    <property type="match status" value="1"/>
</dbReference>
<keyword evidence="4 6" id="KW-0486">Methionine biosynthesis</keyword>
<sequence length="206" mass="23346">MTLPTYTERWEELAELKDQFAVRDWFMGTSGNISIRVSSSPTLFLVSASGKDKTKRTHQDFVLVDENGALAQETVERPSAETLLHVEVYKRQEVKCSLHVHTVANNVISEIYGDQGYVTFKGQELIKAFGLWEEDAELTIPIIKNYADIPTLAKEFGKHVKEDAGTVLIRNHGVTAWGRSVLEAKKQIEALEFLCQYKLEFRKLGL</sequence>
<dbReference type="NCBIfam" id="TIGR03328">
    <property type="entry name" value="salvage_mtnB"/>
    <property type="match status" value="1"/>
</dbReference>
<comment type="similarity">
    <text evidence="6">Belongs to the aldolase class II family. MtnB subfamily.</text>
</comment>
<dbReference type="AlphaFoldDB" id="A0A7S8HGU0"/>
<comment type="function">
    <text evidence="6">Catalyzes the dehydration of methylthioribulose-1-phosphate (MTRu-1-P) into 2,3-diketo-5-methylthiopentyl-1-phosphate (DK-MTP-1-P).</text>
</comment>
<gene>
    <name evidence="6" type="primary">mtnB</name>
    <name evidence="8" type="ORF">G8O30_03770</name>
</gene>
<dbReference type="GO" id="GO:0005737">
    <property type="term" value="C:cytoplasm"/>
    <property type="evidence" value="ECO:0007669"/>
    <property type="project" value="UniProtKB-UniRule"/>
</dbReference>
<dbReference type="PANTHER" id="PTHR10640:SF7">
    <property type="entry name" value="METHYLTHIORIBULOSE-1-PHOSPHATE DEHYDRATASE"/>
    <property type="match status" value="1"/>
</dbReference>
<dbReference type="Gene3D" id="3.40.225.10">
    <property type="entry name" value="Class II aldolase/adducin N-terminal domain"/>
    <property type="match status" value="1"/>
</dbReference>
<name>A0A7S8HGU0_9BACI</name>
<comment type="catalytic activity">
    <reaction evidence="6">
        <text>5-(methylsulfanyl)-D-ribulose 1-phosphate = 5-methylsulfanyl-2,3-dioxopentyl phosphate + H2O</text>
        <dbReference type="Rhea" id="RHEA:15549"/>
        <dbReference type="ChEBI" id="CHEBI:15377"/>
        <dbReference type="ChEBI" id="CHEBI:58548"/>
        <dbReference type="ChEBI" id="CHEBI:58828"/>
        <dbReference type="EC" id="4.2.1.109"/>
    </reaction>
</comment>
<evidence type="ECO:0000256" key="1">
    <source>
        <dbReference type="ARBA" id="ARBA00022605"/>
    </source>
</evidence>
<feature type="binding site" evidence="6">
    <location>
        <position position="101"/>
    </location>
    <ligand>
        <name>Zn(2+)</name>
        <dbReference type="ChEBI" id="CHEBI:29105"/>
    </ligand>
</feature>
<keyword evidence="5 6" id="KW-0456">Lyase</keyword>
<evidence type="ECO:0000313" key="9">
    <source>
        <dbReference type="Proteomes" id="UP000593626"/>
    </source>
</evidence>
<comment type="cofactor">
    <cofactor evidence="6">
        <name>Zn(2+)</name>
        <dbReference type="ChEBI" id="CHEBI:29105"/>
    </cofactor>
    <text evidence="6">Binds 1 zinc ion per subunit.</text>
</comment>
<accession>A0A7S8HGU0</accession>
<feature type="domain" description="Class II aldolase/adducin N-terminal" evidence="7">
    <location>
        <begin position="11"/>
        <end position="199"/>
    </location>
</feature>
<dbReference type="EMBL" id="CP049742">
    <property type="protein sequence ID" value="QPC48349.1"/>
    <property type="molecule type" value="Genomic_DNA"/>
</dbReference>
<dbReference type="InterPro" id="IPR036409">
    <property type="entry name" value="Aldolase_II/adducin_N_sf"/>
</dbReference>
<evidence type="ECO:0000256" key="3">
    <source>
        <dbReference type="ARBA" id="ARBA00022833"/>
    </source>
</evidence>
<dbReference type="GO" id="GO:0019509">
    <property type="term" value="P:L-methionine salvage from methylthioadenosine"/>
    <property type="evidence" value="ECO:0007669"/>
    <property type="project" value="UniProtKB-UniRule"/>
</dbReference>
<comment type="subunit">
    <text evidence="6">Homotetramer.</text>
</comment>
<organism evidence="8 9">
    <name type="scientific">Mangrovibacillus cuniculi</name>
    <dbReference type="NCBI Taxonomy" id="2593652"/>
    <lineage>
        <taxon>Bacteria</taxon>
        <taxon>Bacillati</taxon>
        <taxon>Bacillota</taxon>
        <taxon>Bacilli</taxon>
        <taxon>Bacillales</taxon>
        <taxon>Bacillaceae</taxon>
        <taxon>Mangrovibacillus</taxon>
    </lineage>
</organism>
<evidence type="ECO:0000256" key="4">
    <source>
        <dbReference type="ARBA" id="ARBA00023167"/>
    </source>
</evidence>
<reference evidence="8 9" key="1">
    <citation type="submission" date="2019-07" db="EMBL/GenBank/DDBJ databases">
        <title>Genome sequence of 2 isolates from Red Sea Mangroves.</title>
        <authorList>
            <person name="Sefrji F."/>
            <person name="Michoud G."/>
            <person name="Merlino G."/>
            <person name="Daffonchio D."/>
        </authorList>
    </citation>
    <scope>NUCLEOTIDE SEQUENCE [LARGE SCALE GENOMIC DNA]</scope>
    <source>
        <strain evidence="8 9">R1DC41</strain>
    </source>
</reference>
<evidence type="ECO:0000256" key="5">
    <source>
        <dbReference type="ARBA" id="ARBA00023239"/>
    </source>
</evidence>
<evidence type="ECO:0000256" key="6">
    <source>
        <dbReference type="HAMAP-Rule" id="MF_01677"/>
    </source>
</evidence>
<proteinExistence type="inferred from homology"/>
<keyword evidence="9" id="KW-1185">Reference proteome</keyword>
<dbReference type="PANTHER" id="PTHR10640">
    <property type="entry name" value="METHYLTHIORIBULOSE-1-PHOSPHATE DEHYDRATASE"/>
    <property type="match status" value="1"/>
</dbReference>
<dbReference type="SMART" id="SM01007">
    <property type="entry name" value="Aldolase_II"/>
    <property type="match status" value="1"/>
</dbReference>
<dbReference type="GO" id="GO:0046570">
    <property type="term" value="F:methylthioribulose 1-phosphate dehydratase activity"/>
    <property type="evidence" value="ECO:0007669"/>
    <property type="project" value="UniProtKB-UniRule"/>
</dbReference>
<evidence type="ECO:0000259" key="7">
    <source>
        <dbReference type="SMART" id="SM01007"/>
    </source>
</evidence>
<dbReference type="KEGG" id="mcui:G8O30_03770"/>
<evidence type="ECO:0000256" key="2">
    <source>
        <dbReference type="ARBA" id="ARBA00022723"/>
    </source>
</evidence>
<comment type="pathway">
    <text evidence="6">Amino-acid biosynthesis; L-methionine biosynthesis via salvage pathway; L-methionine from S-methyl-5-thio-alpha-D-ribose 1-phosphate: step 2/6.</text>
</comment>